<proteinExistence type="predicted"/>
<sequence length="83" mass="9387">KPYGGVAVMLPVDLPKTRGKSPIPPEVPEKPDVKVLSQEPVKRVTEEVKLFSICNFHLYLVSLGLEYLHYVLILLIPTHFVFC</sequence>
<keyword evidence="1" id="KW-0812">Transmembrane</keyword>
<protein>
    <submittedName>
        <fullName evidence="2">Uncharacterized protein</fullName>
    </submittedName>
</protein>
<dbReference type="Proteomes" id="UP000499080">
    <property type="component" value="Unassembled WGS sequence"/>
</dbReference>
<reference evidence="2 3" key="1">
    <citation type="journal article" date="2019" name="Sci. Rep.">
        <title>Orb-weaving spider Araneus ventricosus genome elucidates the spidroin gene catalogue.</title>
        <authorList>
            <person name="Kono N."/>
            <person name="Nakamura H."/>
            <person name="Ohtoshi R."/>
            <person name="Moran D.A.P."/>
            <person name="Shinohara A."/>
            <person name="Yoshida Y."/>
            <person name="Fujiwara M."/>
            <person name="Mori M."/>
            <person name="Tomita M."/>
            <person name="Arakawa K."/>
        </authorList>
    </citation>
    <scope>NUCLEOTIDE SEQUENCE [LARGE SCALE GENOMIC DNA]</scope>
</reference>
<accession>A0A4Y2KT83</accession>
<dbReference type="EMBL" id="BGPR01115618">
    <property type="protein sequence ID" value="GBN04556.1"/>
    <property type="molecule type" value="Genomic_DNA"/>
</dbReference>
<keyword evidence="3" id="KW-1185">Reference proteome</keyword>
<feature type="non-terminal residue" evidence="2">
    <location>
        <position position="1"/>
    </location>
</feature>
<keyword evidence="1" id="KW-1133">Transmembrane helix</keyword>
<feature type="transmembrane region" description="Helical" evidence="1">
    <location>
        <begin position="56"/>
        <end position="82"/>
    </location>
</feature>
<gene>
    <name evidence="2" type="ORF">AVEN_155447_1</name>
</gene>
<evidence type="ECO:0000313" key="3">
    <source>
        <dbReference type="Proteomes" id="UP000499080"/>
    </source>
</evidence>
<name>A0A4Y2KT83_ARAVE</name>
<evidence type="ECO:0000313" key="2">
    <source>
        <dbReference type="EMBL" id="GBN04556.1"/>
    </source>
</evidence>
<keyword evidence="1" id="KW-0472">Membrane</keyword>
<evidence type="ECO:0000256" key="1">
    <source>
        <dbReference type="SAM" id="Phobius"/>
    </source>
</evidence>
<dbReference type="AlphaFoldDB" id="A0A4Y2KT83"/>
<organism evidence="2 3">
    <name type="scientific">Araneus ventricosus</name>
    <name type="common">Orbweaver spider</name>
    <name type="synonym">Epeira ventricosa</name>
    <dbReference type="NCBI Taxonomy" id="182803"/>
    <lineage>
        <taxon>Eukaryota</taxon>
        <taxon>Metazoa</taxon>
        <taxon>Ecdysozoa</taxon>
        <taxon>Arthropoda</taxon>
        <taxon>Chelicerata</taxon>
        <taxon>Arachnida</taxon>
        <taxon>Araneae</taxon>
        <taxon>Araneomorphae</taxon>
        <taxon>Entelegynae</taxon>
        <taxon>Araneoidea</taxon>
        <taxon>Araneidae</taxon>
        <taxon>Araneus</taxon>
    </lineage>
</organism>
<comment type="caution">
    <text evidence="2">The sequence shown here is derived from an EMBL/GenBank/DDBJ whole genome shotgun (WGS) entry which is preliminary data.</text>
</comment>